<dbReference type="Proteomes" id="UP000544110">
    <property type="component" value="Unassembled WGS sequence"/>
</dbReference>
<comment type="caution">
    <text evidence="10">The sequence shown here is derived from an EMBL/GenBank/DDBJ whole genome shotgun (WGS) entry which is preliminary data.</text>
</comment>
<dbReference type="InterPro" id="IPR003594">
    <property type="entry name" value="HATPase_dom"/>
</dbReference>
<dbReference type="CDD" id="cd00075">
    <property type="entry name" value="HATPase"/>
    <property type="match status" value="1"/>
</dbReference>
<dbReference type="SMART" id="SM00388">
    <property type="entry name" value="HisKA"/>
    <property type="match status" value="1"/>
</dbReference>
<dbReference type="Gene3D" id="3.30.565.10">
    <property type="entry name" value="Histidine kinase-like ATPase, C-terminal domain"/>
    <property type="match status" value="1"/>
</dbReference>
<dbReference type="Gene3D" id="1.10.287.130">
    <property type="match status" value="1"/>
</dbReference>
<protein>
    <recommendedName>
        <fullName evidence="3">histidine kinase</fullName>
        <ecNumber evidence="3">2.7.13.3</ecNumber>
    </recommendedName>
</protein>
<keyword evidence="4" id="KW-0597">Phosphoprotein</keyword>
<feature type="region of interest" description="Disordered" evidence="8">
    <location>
        <begin position="1"/>
        <end position="26"/>
    </location>
</feature>
<dbReference type="EMBL" id="JACCAC010000001">
    <property type="protein sequence ID" value="NYG54589.1"/>
    <property type="molecule type" value="Genomic_DNA"/>
</dbReference>
<feature type="domain" description="Histidine kinase" evidence="9">
    <location>
        <begin position="418"/>
        <end position="634"/>
    </location>
</feature>
<comment type="subcellular location">
    <subcellularLocation>
        <location evidence="2">Cell membrane</location>
    </subcellularLocation>
</comment>
<dbReference type="InterPro" id="IPR029016">
    <property type="entry name" value="GAF-like_dom_sf"/>
</dbReference>
<sequence length="634" mass="65798">MPVETTEAQAARPPLPGATGGPGALPGPDVARLLDLAWAQPAAHDALQAVAEAVTEVLGFGVAAVSVVREARSVEVVAVAGDPSARAALLGTRTPLADLRLELAVAEEWGTLRFRPHDPALPAARSEGWVPDVEVADHPDAWHPLDLLVAPLVDGAGTLRGLLSVDLPAGGRRPDVEARAQLERYAAQAGRALVAALEREALHEEVRLAAATRTVARATSAASARLDLPGTLRRCQRAIADGLRVDGSWLLVPDPERPDPERNADGVAGDGVPGDLVLRDGAAAERPDDLPDDLLRLARETAGAAWREQEVVVVAPGRPGPGLLAPEQHARVLGHLARTGTTSLALVPLGAGPECLGALVLARGAAAGDWTDAEAAAAIDMGHDLGRAVLDTRLLERERRLVAELQAVDRYRAQLVSTVAHELRTPLSAIVGHSELALDRDGLDAGTRDALTAVQRSAGRIDGLVRDLLALSRAGDPQAEVERLPVDLRAVVDDVHDLLGLAAAEQGVELVVEGDPAAVVPGDATLLDRVVQNLVGNAVKYSPGGGRVTVSLRRGGGEVALAVADEGIGIAADELDRLFGEFYRSGDPAARAQPGTGLGLAIVERIVARHGGRVTVTSQPGRGSTFTVHLPAAA</sequence>
<dbReference type="PANTHER" id="PTHR43711">
    <property type="entry name" value="TWO-COMPONENT HISTIDINE KINASE"/>
    <property type="match status" value="1"/>
</dbReference>
<evidence type="ECO:0000313" key="10">
    <source>
        <dbReference type="EMBL" id="NYG54589.1"/>
    </source>
</evidence>
<accession>A0A7Y9RSL6</accession>
<dbReference type="SMART" id="SM00387">
    <property type="entry name" value="HATPase_c"/>
    <property type="match status" value="1"/>
</dbReference>
<dbReference type="InterPro" id="IPR003018">
    <property type="entry name" value="GAF"/>
</dbReference>
<evidence type="ECO:0000256" key="1">
    <source>
        <dbReference type="ARBA" id="ARBA00000085"/>
    </source>
</evidence>
<dbReference type="FunFam" id="3.30.565.10:FF:000006">
    <property type="entry name" value="Sensor histidine kinase WalK"/>
    <property type="match status" value="1"/>
</dbReference>
<dbReference type="PANTHER" id="PTHR43711:SF1">
    <property type="entry name" value="HISTIDINE KINASE 1"/>
    <property type="match status" value="1"/>
</dbReference>
<keyword evidence="11" id="KW-1185">Reference proteome</keyword>
<dbReference type="Pfam" id="PF02518">
    <property type="entry name" value="HATPase_c"/>
    <property type="match status" value="1"/>
</dbReference>
<dbReference type="GO" id="GO:0005886">
    <property type="term" value="C:plasma membrane"/>
    <property type="evidence" value="ECO:0007669"/>
    <property type="project" value="UniProtKB-SubCell"/>
</dbReference>
<keyword evidence="6 10" id="KW-0418">Kinase</keyword>
<evidence type="ECO:0000256" key="2">
    <source>
        <dbReference type="ARBA" id="ARBA00004236"/>
    </source>
</evidence>
<dbReference type="AlphaFoldDB" id="A0A7Y9RSL6"/>
<dbReference type="SUPFAM" id="SSF47384">
    <property type="entry name" value="Homodimeric domain of signal transducing histidine kinase"/>
    <property type="match status" value="1"/>
</dbReference>
<evidence type="ECO:0000256" key="5">
    <source>
        <dbReference type="ARBA" id="ARBA00022679"/>
    </source>
</evidence>
<keyword evidence="5" id="KW-0808">Transferase</keyword>
<organism evidence="10 11">
    <name type="scientific">Nocardioides perillae</name>
    <dbReference type="NCBI Taxonomy" id="1119534"/>
    <lineage>
        <taxon>Bacteria</taxon>
        <taxon>Bacillati</taxon>
        <taxon>Actinomycetota</taxon>
        <taxon>Actinomycetes</taxon>
        <taxon>Propionibacteriales</taxon>
        <taxon>Nocardioidaceae</taxon>
        <taxon>Nocardioides</taxon>
    </lineage>
</organism>
<dbReference type="PRINTS" id="PR00344">
    <property type="entry name" value="BCTRLSENSOR"/>
</dbReference>
<dbReference type="GO" id="GO:0000155">
    <property type="term" value="F:phosphorelay sensor kinase activity"/>
    <property type="evidence" value="ECO:0007669"/>
    <property type="project" value="InterPro"/>
</dbReference>
<comment type="catalytic activity">
    <reaction evidence="1">
        <text>ATP + protein L-histidine = ADP + protein N-phospho-L-histidine.</text>
        <dbReference type="EC" id="2.7.13.3"/>
    </reaction>
</comment>
<reference evidence="10 11" key="1">
    <citation type="submission" date="2020-07" db="EMBL/GenBank/DDBJ databases">
        <title>Sequencing the genomes of 1000 actinobacteria strains.</title>
        <authorList>
            <person name="Klenk H.-P."/>
        </authorList>
    </citation>
    <scope>NUCLEOTIDE SEQUENCE [LARGE SCALE GENOMIC DNA]</scope>
    <source>
        <strain evidence="10 11">DSM 24552</strain>
    </source>
</reference>
<dbReference type="SUPFAM" id="SSF55781">
    <property type="entry name" value="GAF domain-like"/>
    <property type="match status" value="2"/>
</dbReference>
<dbReference type="InterPro" id="IPR003661">
    <property type="entry name" value="HisK_dim/P_dom"/>
</dbReference>
<gene>
    <name evidence="10" type="ORF">BJ989_000893</name>
</gene>
<dbReference type="CDD" id="cd00082">
    <property type="entry name" value="HisKA"/>
    <property type="match status" value="1"/>
</dbReference>
<dbReference type="InterPro" id="IPR050736">
    <property type="entry name" value="Sensor_HK_Regulatory"/>
</dbReference>
<keyword evidence="7" id="KW-0902">Two-component regulatory system</keyword>
<dbReference type="EC" id="2.7.13.3" evidence="3"/>
<evidence type="ECO:0000256" key="8">
    <source>
        <dbReference type="SAM" id="MobiDB-lite"/>
    </source>
</evidence>
<evidence type="ECO:0000256" key="6">
    <source>
        <dbReference type="ARBA" id="ARBA00022777"/>
    </source>
</evidence>
<dbReference type="InterPro" id="IPR005467">
    <property type="entry name" value="His_kinase_dom"/>
</dbReference>
<name>A0A7Y9RSL6_9ACTN</name>
<dbReference type="InterPro" id="IPR036097">
    <property type="entry name" value="HisK_dim/P_sf"/>
</dbReference>
<dbReference type="Gene3D" id="3.30.450.40">
    <property type="match status" value="2"/>
</dbReference>
<dbReference type="SUPFAM" id="SSF55874">
    <property type="entry name" value="ATPase domain of HSP90 chaperone/DNA topoisomerase II/histidine kinase"/>
    <property type="match status" value="1"/>
</dbReference>
<evidence type="ECO:0000256" key="4">
    <source>
        <dbReference type="ARBA" id="ARBA00022553"/>
    </source>
</evidence>
<evidence type="ECO:0000259" key="9">
    <source>
        <dbReference type="PROSITE" id="PS50109"/>
    </source>
</evidence>
<evidence type="ECO:0000256" key="3">
    <source>
        <dbReference type="ARBA" id="ARBA00012438"/>
    </source>
</evidence>
<evidence type="ECO:0000256" key="7">
    <source>
        <dbReference type="ARBA" id="ARBA00023012"/>
    </source>
</evidence>
<evidence type="ECO:0000313" key="11">
    <source>
        <dbReference type="Proteomes" id="UP000544110"/>
    </source>
</evidence>
<dbReference type="Pfam" id="PF00512">
    <property type="entry name" value="HisKA"/>
    <property type="match status" value="1"/>
</dbReference>
<dbReference type="PROSITE" id="PS50109">
    <property type="entry name" value="HIS_KIN"/>
    <property type="match status" value="1"/>
</dbReference>
<dbReference type="InterPro" id="IPR036890">
    <property type="entry name" value="HATPase_C_sf"/>
</dbReference>
<proteinExistence type="predicted"/>
<dbReference type="RefSeq" id="WP_179517181.1">
    <property type="nucleotide sequence ID" value="NZ_JACCAC010000001.1"/>
</dbReference>
<dbReference type="InterPro" id="IPR004358">
    <property type="entry name" value="Sig_transdc_His_kin-like_C"/>
</dbReference>
<dbReference type="SMART" id="SM00065">
    <property type="entry name" value="GAF"/>
    <property type="match status" value="2"/>
</dbReference>